<sequence>MAALKQINGVPGWATEFLRHNGYVCNNTMDEFITNWWGWYQAENSFYDPMAGQTFVRRDAPNKHLSLRPARAVAEEWATLVMDEKTQISAEDAALNTWLEERFGDFVGEQADNLALAFALGTGAWSCNYEGTEGSTKASIAFHDAGNIIPLLSDGANSVSCAFTDCVLVDGRMLDRLQVHEPVEGTYHVRTWLFDQKNHNVPVECESVTPDLDTRCSIPTYALVRPAIANTYVDASPLGVSVFNDGIDAIKCVDEAFDRSYWMLRLCQPRVMVDETAVKRNVQTGEAELSSTLDQRMFRPVKTSGVSGQTPLTVYAPDLQADATDASINSALSLMSFKCGFGPNYFSYSRQSGLRTATEVSSDNSQLFRNVRKHEQQVGKALKRLFAGAYASECALCGVVPTSVDVDITWDDSIVEDTATERAQMKDDIARNLAPAWLYPMRFYGMSEDEARALVNATAKLPEEA</sequence>
<dbReference type="HOGENOM" id="CLU_042280_1_0_11"/>
<dbReference type="RefSeq" id="WP_002562981.1">
    <property type="nucleotide sequence ID" value="NZ_KB822533.1"/>
</dbReference>
<name>N2BVM7_9ACTN</name>
<dbReference type="OrthoDB" id="1641671at2"/>
<dbReference type="EMBL" id="AGXC01000001">
    <property type="protein sequence ID" value="EMZ42648.1"/>
    <property type="molecule type" value="Genomic_DNA"/>
</dbReference>
<evidence type="ECO:0008006" key="3">
    <source>
        <dbReference type="Google" id="ProtNLM"/>
    </source>
</evidence>
<dbReference type="Pfam" id="PF05133">
    <property type="entry name" value="SPP1_portal"/>
    <property type="match status" value="1"/>
</dbReference>
<evidence type="ECO:0000313" key="2">
    <source>
        <dbReference type="Proteomes" id="UP000012651"/>
    </source>
</evidence>
<reference evidence="1 2" key="1">
    <citation type="submission" date="2013-03" db="EMBL/GenBank/DDBJ databases">
        <title>The Genome Sequence of Atopobium minutum 10063974.</title>
        <authorList>
            <consortium name="The Broad Institute Genome Sequencing Platform"/>
            <person name="Earl A."/>
            <person name="Ward D."/>
            <person name="Feldgarden M."/>
            <person name="Gevers D."/>
            <person name="Lambert T."/>
            <person name="Marvaud J.-C."/>
            <person name="Courvalin P."/>
            <person name="Walker B."/>
            <person name="Young S.K."/>
            <person name="Zeng Q."/>
            <person name="Gargeya S."/>
            <person name="Fitzgerald M."/>
            <person name="Haas B."/>
            <person name="Abouelleil A."/>
            <person name="Alvarado L."/>
            <person name="Arachchi H.M."/>
            <person name="Berlin A.M."/>
            <person name="Chapman S.B."/>
            <person name="Dewar J."/>
            <person name="Goldberg J."/>
            <person name="Griggs A."/>
            <person name="Gujja S."/>
            <person name="Hansen M."/>
            <person name="Howarth C."/>
            <person name="Imamovic A."/>
            <person name="Larimer J."/>
            <person name="McCowan C."/>
            <person name="Murphy C."/>
            <person name="Neiman D."/>
            <person name="Pearson M."/>
            <person name="Priest M."/>
            <person name="Roberts A."/>
            <person name="Saif S."/>
            <person name="Shea T."/>
            <person name="Sisk P."/>
            <person name="Sykes S."/>
            <person name="Wortman J."/>
            <person name="Nusbaum C."/>
            <person name="Birren B."/>
        </authorList>
    </citation>
    <scope>NUCLEOTIDE SEQUENCE [LARGE SCALE GENOMIC DNA]</scope>
    <source>
        <strain evidence="1 2">10063974</strain>
    </source>
</reference>
<evidence type="ECO:0000313" key="1">
    <source>
        <dbReference type="EMBL" id="EMZ42648.1"/>
    </source>
</evidence>
<organism evidence="1 2">
    <name type="scientific">Atopobium minutum 10063974</name>
    <dbReference type="NCBI Taxonomy" id="997872"/>
    <lineage>
        <taxon>Bacteria</taxon>
        <taxon>Bacillati</taxon>
        <taxon>Actinomycetota</taxon>
        <taxon>Coriobacteriia</taxon>
        <taxon>Coriobacteriales</taxon>
        <taxon>Atopobiaceae</taxon>
        <taxon>Atopobium</taxon>
    </lineage>
</organism>
<protein>
    <recommendedName>
        <fullName evidence="3">Phage portal protein</fullName>
    </recommendedName>
</protein>
<dbReference type="Proteomes" id="UP000012651">
    <property type="component" value="Unassembled WGS sequence"/>
</dbReference>
<dbReference type="AlphaFoldDB" id="N2BVM7"/>
<keyword evidence="2" id="KW-1185">Reference proteome</keyword>
<gene>
    <name evidence="1" type="ORF">HMPREF1091_00206</name>
</gene>
<dbReference type="PATRIC" id="fig|997872.3.peg.207"/>
<proteinExistence type="predicted"/>
<comment type="caution">
    <text evidence="1">The sequence shown here is derived from an EMBL/GenBank/DDBJ whole genome shotgun (WGS) entry which is preliminary data.</text>
</comment>
<dbReference type="InterPro" id="IPR021145">
    <property type="entry name" value="Portal_protein_SPP1_Gp6-like"/>
</dbReference>
<accession>N2BVM7</accession>